<name>A0AAW2VM41_SESRA</name>
<dbReference type="Pfam" id="PF10551">
    <property type="entry name" value="MULE"/>
    <property type="match status" value="1"/>
</dbReference>
<dbReference type="PANTHER" id="PTHR31973">
    <property type="entry name" value="POLYPROTEIN, PUTATIVE-RELATED"/>
    <property type="match status" value="1"/>
</dbReference>
<dbReference type="PANTHER" id="PTHR31973:SF187">
    <property type="entry name" value="MUTATOR TRANSPOSASE MUDRA PROTEIN"/>
    <property type="match status" value="1"/>
</dbReference>
<proteinExistence type="predicted"/>
<dbReference type="InterPro" id="IPR018289">
    <property type="entry name" value="MULE_transposase_dom"/>
</dbReference>
<protein>
    <recommendedName>
        <fullName evidence="1">MULE transposase domain-containing protein</fullName>
    </recommendedName>
</protein>
<evidence type="ECO:0000259" key="1">
    <source>
        <dbReference type="Pfam" id="PF10551"/>
    </source>
</evidence>
<sequence length="63" mass="6792">MSGCRPVIGVDGCHLKGPYGGVLLTAVSIDPNNLYPLAYAVVAGETRESWQWFLELLKGVCIL</sequence>
<dbReference type="AlphaFoldDB" id="A0AAW2VM41"/>
<feature type="domain" description="MULE transposase" evidence="1">
    <location>
        <begin position="7"/>
        <end position="55"/>
    </location>
</feature>
<reference evidence="2" key="2">
    <citation type="journal article" date="2024" name="Plant">
        <title>Genomic evolution and insights into agronomic trait innovations of Sesamum species.</title>
        <authorList>
            <person name="Miao H."/>
            <person name="Wang L."/>
            <person name="Qu L."/>
            <person name="Liu H."/>
            <person name="Sun Y."/>
            <person name="Le M."/>
            <person name="Wang Q."/>
            <person name="Wei S."/>
            <person name="Zheng Y."/>
            <person name="Lin W."/>
            <person name="Duan Y."/>
            <person name="Cao H."/>
            <person name="Xiong S."/>
            <person name="Wang X."/>
            <person name="Wei L."/>
            <person name="Li C."/>
            <person name="Ma Q."/>
            <person name="Ju M."/>
            <person name="Zhao R."/>
            <person name="Li G."/>
            <person name="Mu C."/>
            <person name="Tian Q."/>
            <person name="Mei H."/>
            <person name="Zhang T."/>
            <person name="Gao T."/>
            <person name="Zhang H."/>
        </authorList>
    </citation>
    <scope>NUCLEOTIDE SEQUENCE</scope>
    <source>
        <strain evidence="2">G02</strain>
    </source>
</reference>
<reference evidence="2" key="1">
    <citation type="submission" date="2020-06" db="EMBL/GenBank/DDBJ databases">
        <authorList>
            <person name="Li T."/>
            <person name="Hu X."/>
            <person name="Zhang T."/>
            <person name="Song X."/>
            <person name="Zhang H."/>
            <person name="Dai N."/>
            <person name="Sheng W."/>
            <person name="Hou X."/>
            <person name="Wei L."/>
        </authorList>
    </citation>
    <scope>NUCLEOTIDE SEQUENCE</scope>
    <source>
        <strain evidence="2">G02</strain>
        <tissue evidence="2">Leaf</tissue>
    </source>
</reference>
<organism evidence="2">
    <name type="scientific">Sesamum radiatum</name>
    <name type="common">Black benniseed</name>
    <dbReference type="NCBI Taxonomy" id="300843"/>
    <lineage>
        <taxon>Eukaryota</taxon>
        <taxon>Viridiplantae</taxon>
        <taxon>Streptophyta</taxon>
        <taxon>Embryophyta</taxon>
        <taxon>Tracheophyta</taxon>
        <taxon>Spermatophyta</taxon>
        <taxon>Magnoliopsida</taxon>
        <taxon>eudicotyledons</taxon>
        <taxon>Gunneridae</taxon>
        <taxon>Pentapetalae</taxon>
        <taxon>asterids</taxon>
        <taxon>lamiids</taxon>
        <taxon>Lamiales</taxon>
        <taxon>Pedaliaceae</taxon>
        <taxon>Sesamum</taxon>
    </lineage>
</organism>
<evidence type="ECO:0000313" key="2">
    <source>
        <dbReference type="EMBL" id="KAL0430654.1"/>
    </source>
</evidence>
<comment type="caution">
    <text evidence="2">The sequence shown here is derived from an EMBL/GenBank/DDBJ whole genome shotgun (WGS) entry which is preliminary data.</text>
</comment>
<accession>A0AAW2VM41</accession>
<dbReference type="EMBL" id="JACGWJ010000003">
    <property type="protein sequence ID" value="KAL0430654.1"/>
    <property type="molecule type" value="Genomic_DNA"/>
</dbReference>
<gene>
    <name evidence="2" type="ORF">Sradi_0691400</name>
</gene>